<name>A0ABV9U513_9ACTN</name>
<reference evidence="3" key="1">
    <citation type="journal article" date="2019" name="Int. J. Syst. Evol. Microbiol.">
        <title>The Global Catalogue of Microorganisms (GCM) 10K type strain sequencing project: providing services to taxonomists for standard genome sequencing and annotation.</title>
        <authorList>
            <consortium name="The Broad Institute Genomics Platform"/>
            <consortium name="The Broad Institute Genome Sequencing Center for Infectious Disease"/>
            <person name="Wu L."/>
            <person name="Ma J."/>
        </authorList>
    </citation>
    <scope>NUCLEOTIDE SEQUENCE [LARGE SCALE GENOMIC DNA]</scope>
    <source>
        <strain evidence="3">KLKA75</strain>
    </source>
</reference>
<dbReference type="EMBL" id="JBHSIT010000009">
    <property type="protein sequence ID" value="MFC4911585.1"/>
    <property type="molecule type" value="Genomic_DNA"/>
</dbReference>
<gene>
    <name evidence="2" type="ORF">ACFPCY_30075</name>
</gene>
<keyword evidence="3" id="KW-1185">Reference proteome</keyword>
<feature type="region of interest" description="Disordered" evidence="1">
    <location>
        <begin position="53"/>
        <end position="75"/>
    </location>
</feature>
<evidence type="ECO:0000256" key="1">
    <source>
        <dbReference type="SAM" id="MobiDB-lite"/>
    </source>
</evidence>
<protein>
    <submittedName>
        <fullName evidence="2">Uncharacterized protein</fullName>
    </submittedName>
</protein>
<sequence length="146" mass="16425">MPLASITLNSGRLITLTDLKISTTYGGLLEGYPNARLNDRLLAGLAKRRESPYQTSPVHLIDPPRRRPVHGSDRRLPFGPVEELPAVHCRGSFTSERIDENLDKVLHRSWLEVVWFQDDLTTPVADFVTAAVADLDWNTLAEDHEL</sequence>
<dbReference type="RefSeq" id="WP_378260631.1">
    <property type="nucleotide sequence ID" value="NZ_JBHSIT010000009.1"/>
</dbReference>
<evidence type="ECO:0000313" key="2">
    <source>
        <dbReference type="EMBL" id="MFC4911585.1"/>
    </source>
</evidence>
<feature type="compositionally biased region" description="Basic and acidic residues" evidence="1">
    <location>
        <begin position="62"/>
        <end position="75"/>
    </location>
</feature>
<dbReference type="Proteomes" id="UP001595872">
    <property type="component" value="Unassembled WGS sequence"/>
</dbReference>
<organism evidence="2 3">
    <name type="scientific">Actinomadura gamaensis</name>
    <dbReference type="NCBI Taxonomy" id="1763541"/>
    <lineage>
        <taxon>Bacteria</taxon>
        <taxon>Bacillati</taxon>
        <taxon>Actinomycetota</taxon>
        <taxon>Actinomycetes</taxon>
        <taxon>Streptosporangiales</taxon>
        <taxon>Thermomonosporaceae</taxon>
        <taxon>Actinomadura</taxon>
    </lineage>
</organism>
<proteinExistence type="predicted"/>
<evidence type="ECO:0000313" key="3">
    <source>
        <dbReference type="Proteomes" id="UP001595872"/>
    </source>
</evidence>
<accession>A0ABV9U513</accession>
<comment type="caution">
    <text evidence="2">The sequence shown here is derived from an EMBL/GenBank/DDBJ whole genome shotgun (WGS) entry which is preliminary data.</text>
</comment>